<accession>A0A3N4M335</accession>
<dbReference type="InParanoid" id="A0A3N4M335"/>
<dbReference type="AlphaFoldDB" id="A0A3N4M335"/>
<dbReference type="EMBL" id="ML121531">
    <property type="protein sequence ID" value="RPB27361.1"/>
    <property type="molecule type" value="Genomic_DNA"/>
</dbReference>
<dbReference type="PANTHER" id="PTHR12935">
    <property type="entry name" value="GAMMA-GLUTAMYLCYCLOTRANSFERASE"/>
    <property type="match status" value="1"/>
</dbReference>
<dbReference type="OrthoDB" id="2017317at2759"/>
<feature type="non-terminal residue" evidence="5">
    <location>
        <position position="258"/>
    </location>
</feature>
<feature type="binding site" evidence="4">
    <location>
        <position position="160"/>
    </location>
    <ligand>
        <name>substrate</name>
    </ligand>
</feature>
<dbReference type="STRING" id="1051890.A0A3N4M335"/>
<feature type="non-terminal residue" evidence="5">
    <location>
        <position position="1"/>
    </location>
</feature>
<reference evidence="5 6" key="1">
    <citation type="journal article" date="2018" name="Nat. Ecol. Evol.">
        <title>Pezizomycetes genomes reveal the molecular basis of ectomycorrhizal truffle lifestyle.</title>
        <authorList>
            <person name="Murat C."/>
            <person name="Payen T."/>
            <person name="Noel B."/>
            <person name="Kuo A."/>
            <person name="Morin E."/>
            <person name="Chen J."/>
            <person name="Kohler A."/>
            <person name="Krizsan K."/>
            <person name="Balestrini R."/>
            <person name="Da Silva C."/>
            <person name="Montanini B."/>
            <person name="Hainaut M."/>
            <person name="Levati E."/>
            <person name="Barry K.W."/>
            <person name="Belfiori B."/>
            <person name="Cichocki N."/>
            <person name="Clum A."/>
            <person name="Dockter R.B."/>
            <person name="Fauchery L."/>
            <person name="Guy J."/>
            <person name="Iotti M."/>
            <person name="Le Tacon F."/>
            <person name="Lindquist E.A."/>
            <person name="Lipzen A."/>
            <person name="Malagnac F."/>
            <person name="Mello A."/>
            <person name="Molinier V."/>
            <person name="Miyauchi S."/>
            <person name="Poulain J."/>
            <person name="Riccioni C."/>
            <person name="Rubini A."/>
            <person name="Sitrit Y."/>
            <person name="Splivallo R."/>
            <person name="Traeger S."/>
            <person name="Wang M."/>
            <person name="Zifcakova L."/>
            <person name="Wipf D."/>
            <person name="Zambonelli A."/>
            <person name="Paolocci F."/>
            <person name="Nowrousian M."/>
            <person name="Ottonello S."/>
            <person name="Baldrian P."/>
            <person name="Spatafora J.W."/>
            <person name="Henrissat B."/>
            <person name="Nagy L.G."/>
            <person name="Aury J.M."/>
            <person name="Wincker P."/>
            <person name="Grigoriev I.V."/>
            <person name="Bonfante P."/>
            <person name="Martin F.M."/>
        </authorList>
    </citation>
    <scope>NUCLEOTIDE SEQUENCE [LARGE SCALE GENOMIC DNA]</scope>
    <source>
        <strain evidence="5 6">ATCC MYA-4762</strain>
    </source>
</reference>
<dbReference type="Gene3D" id="3.10.490.10">
    <property type="entry name" value="Gamma-glutamyl cyclotransferase-like"/>
    <property type="match status" value="1"/>
</dbReference>
<dbReference type="GO" id="GO:0003839">
    <property type="term" value="F:gamma-glutamylcyclotransferase activity"/>
    <property type="evidence" value="ECO:0007669"/>
    <property type="project" value="UniProtKB-EC"/>
</dbReference>
<feature type="binding site" evidence="4">
    <location>
        <begin position="13"/>
        <end position="18"/>
    </location>
    <ligand>
        <name>substrate</name>
    </ligand>
</feature>
<sequence>LIQKSEGQKSLYYLAYGSNLSASTFKGRRGIKPLSATNVLCPGQVLVFDLDGIPYWEPCFANIREYISELEQLVVSGSGEVWKNALIGVVYEVTEEDYAKIIKTEGGGARYKDVEVDCYVLPKADGQGISGPVTTIKAHTLCAPPNKANPTSISQPSPRYLGLLVNGAKENSLPQAYINYLFSLHEYCRTTWSQKVGAFLFLAQWILPIAAFLRFKDLFSDKKTGESPGWIQKMEGGMWAAIWFTYRRMYMPFWGDGQ</sequence>
<evidence type="ECO:0000313" key="6">
    <source>
        <dbReference type="Proteomes" id="UP000267821"/>
    </source>
</evidence>
<evidence type="ECO:0000313" key="5">
    <source>
        <dbReference type="EMBL" id="RPB27361.1"/>
    </source>
</evidence>
<protein>
    <recommendedName>
        <fullName evidence="1">gamma-glutamylcyclotransferase</fullName>
        <ecNumber evidence="1">4.3.2.9</ecNumber>
    </recommendedName>
</protein>
<evidence type="ECO:0000256" key="2">
    <source>
        <dbReference type="ARBA" id="ARBA00023239"/>
    </source>
</evidence>
<dbReference type="InterPro" id="IPR017939">
    <property type="entry name" value="G-Glutamylcylcotransferase"/>
</dbReference>
<name>A0A3N4M335_9PEZI</name>
<dbReference type="PANTHER" id="PTHR12935:SF0">
    <property type="entry name" value="GAMMA-GLUTAMYLCYCLOTRANSFERASE"/>
    <property type="match status" value="1"/>
</dbReference>
<dbReference type="EC" id="4.3.2.9" evidence="1"/>
<proteinExistence type="predicted"/>
<evidence type="ECO:0000256" key="3">
    <source>
        <dbReference type="PIRSR" id="PIRSR617939-1"/>
    </source>
</evidence>
<keyword evidence="6" id="KW-1185">Reference proteome</keyword>
<dbReference type="Proteomes" id="UP000267821">
    <property type="component" value="Unassembled WGS sequence"/>
</dbReference>
<evidence type="ECO:0000256" key="4">
    <source>
        <dbReference type="PIRSR" id="PIRSR617939-2"/>
    </source>
</evidence>
<feature type="active site" description="Proton acceptor" evidence="3">
    <location>
        <position position="105"/>
    </location>
</feature>
<dbReference type="Pfam" id="PF13772">
    <property type="entry name" value="AIG2_2"/>
    <property type="match status" value="1"/>
</dbReference>
<keyword evidence="2" id="KW-0456">Lyase</keyword>
<organism evidence="5 6">
    <name type="scientific">Terfezia boudieri ATCC MYA-4762</name>
    <dbReference type="NCBI Taxonomy" id="1051890"/>
    <lineage>
        <taxon>Eukaryota</taxon>
        <taxon>Fungi</taxon>
        <taxon>Dikarya</taxon>
        <taxon>Ascomycota</taxon>
        <taxon>Pezizomycotina</taxon>
        <taxon>Pezizomycetes</taxon>
        <taxon>Pezizales</taxon>
        <taxon>Pezizaceae</taxon>
        <taxon>Terfezia</taxon>
    </lineage>
</organism>
<gene>
    <name evidence="5" type="ORF">L211DRAFT_766647</name>
</gene>
<evidence type="ECO:0000256" key="1">
    <source>
        <dbReference type="ARBA" id="ARBA00012346"/>
    </source>
</evidence>